<dbReference type="KEGG" id="blen:NCTC4824_00117"/>
<dbReference type="STRING" id="1348624.GCA_001591545_03501"/>
<gene>
    <name evidence="1" type="ORF">NCTC4824_00117</name>
</gene>
<accession>A0A2X4VLY3</accession>
<keyword evidence="2" id="KW-1185">Reference proteome</keyword>
<name>A0A2X4VLY3_LEDLE</name>
<protein>
    <submittedName>
        <fullName evidence="1">Uncharacterized protein</fullName>
    </submittedName>
</protein>
<organism evidence="1 2">
    <name type="scientific">Lederbergia lenta</name>
    <name type="common">Bacillus lentus</name>
    <dbReference type="NCBI Taxonomy" id="1467"/>
    <lineage>
        <taxon>Bacteria</taxon>
        <taxon>Bacillati</taxon>
        <taxon>Bacillota</taxon>
        <taxon>Bacilli</taxon>
        <taxon>Bacillales</taxon>
        <taxon>Bacillaceae</taxon>
        <taxon>Lederbergia</taxon>
    </lineage>
</organism>
<dbReference type="Proteomes" id="UP000249134">
    <property type="component" value="Chromosome 1"/>
</dbReference>
<evidence type="ECO:0000313" key="1">
    <source>
        <dbReference type="EMBL" id="SQI51169.1"/>
    </source>
</evidence>
<dbReference type="EMBL" id="LS483476">
    <property type="protein sequence ID" value="SQI51169.1"/>
    <property type="molecule type" value="Genomic_DNA"/>
</dbReference>
<dbReference type="AlphaFoldDB" id="A0A2X4VLY3"/>
<reference evidence="1 2" key="1">
    <citation type="submission" date="2018-06" db="EMBL/GenBank/DDBJ databases">
        <authorList>
            <consortium name="Pathogen Informatics"/>
            <person name="Doyle S."/>
        </authorList>
    </citation>
    <scope>NUCLEOTIDE SEQUENCE [LARGE SCALE GENOMIC DNA]</scope>
    <source>
        <strain evidence="1 2">NCTC4824</strain>
    </source>
</reference>
<sequence>MVPKKSESALPLTYMTAVTKAGTDKPLKKATKKRL</sequence>
<proteinExistence type="predicted"/>
<evidence type="ECO:0000313" key="2">
    <source>
        <dbReference type="Proteomes" id="UP000249134"/>
    </source>
</evidence>